<dbReference type="Proteomes" id="UP000078200">
    <property type="component" value="Unassembled WGS sequence"/>
</dbReference>
<dbReference type="VEuPathDB" id="VectorBase:GAUT039359"/>
<evidence type="ECO:0000313" key="1">
    <source>
        <dbReference type="EnsemblMetazoa" id="GAUT039359-PA"/>
    </source>
</evidence>
<organism evidence="1 2">
    <name type="scientific">Glossina austeni</name>
    <name type="common">Savannah tsetse fly</name>
    <dbReference type="NCBI Taxonomy" id="7395"/>
    <lineage>
        <taxon>Eukaryota</taxon>
        <taxon>Metazoa</taxon>
        <taxon>Ecdysozoa</taxon>
        <taxon>Arthropoda</taxon>
        <taxon>Hexapoda</taxon>
        <taxon>Insecta</taxon>
        <taxon>Pterygota</taxon>
        <taxon>Neoptera</taxon>
        <taxon>Endopterygota</taxon>
        <taxon>Diptera</taxon>
        <taxon>Brachycera</taxon>
        <taxon>Muscomorpha</taxon>
        <taxon>Hippoboscoidea</taxon>
        <taxon>Glossinidae</taxon>
        <taxon>Glossina</taxon>
    </lineage>
</organism>
<reference evidence="1" key="1">
    <citation type="submission" date="2020-05" db="UniProtKB">
        <authorList>
            <consortium name="EnsemblMetazoa"/>
        </authorList>
    </citation>
    <scope>IDENTIFICATION</scope>
    <source>
        <strain evidence="1">TTRI</strain>
    </source>
</reference>
<dbReference type="EnsemblMetazoa" id="GAUT039359-RA">
    <property type="protein sequence ID" value="GAUT039359-PA"/>
    <property type="gene ID" value="GAUT039359"/>
</dbReference>
<protein>
    <submittedName>
        <fullName evidence="1">Uncharacterized protein</fullName>
    </submittedName>
</protein>
<proteinExistence type="predicted"/>
<evidence type="ECO:0000313" key="2">
    <source>
        <dbReference type="Proteomes" id="UP000078200"/>
    </source>
</evidence>
<keyword evidence="2" id="KW-1185">Reference proteome</keyword>
<accession>A0A1A9VJF8</accession>
<sequence>MCAYYAELRSNESTMYYLAYDICSPSSTFSCRNVQRCLDESTSIVVKLNKCKAALGRTGMTESNNMLLFFINSLRTYANCLKPKYNTCTARSLDDFQHDAELEHCPKGILWDLNLSSLIQRSLNVLNETICAPANGFNFTAIQLTMLSKHYNLCYEALLKASFTIKTSLLDMKKEYAIRDDVRINGSIGIFLILNEFVKRLNEWGRREVTQL</sequence>
<dbReference type="AlphaFoldDB" id="A0A1A9VJF8"/>
<name>A0A1A9VJF8_GLOAU</name>